<dbReference type="RefSeq" id="WP_127915175.1">
    <property type="nucleotide sequence ID" value="NZ_RKLP01000002.1"/>
</dbReference>
<keyword evidence="2 3" id="KW-0378">Hydrolase</keyword>
<proteinExistence type="inferred from homology"/>
<keyword evidence="6" id="KW-1185">Reference proteome</keyword>
<dbReference type="OrthoDB" id="3199405at2"/>
<name>A0A3S3AKV9_9NOCA</name>
<reference evidence="5 6" key="1">
    <citation type="submission" date="2018-11" db="EMBL/GenBank/DDBJ databases">
        <title>Rhodococcus spongicola sp. nov. and Rhodococcus xishaensis sp. nov. from marine sponges.</title>
        <authorList>
            <person name="Li L."/>
            <person name="Lin H.W."/>
        </authorList>
    </citation>
    <scope>NUCLEOTIDE SEQUENCE [LARGE SCALE GENOMIC DNA]</scope>
    <source>
        <strain evidence="5 6">CCTCC AB2014297</strain>
    </source>
</reference>
<evidence type="ECO:0000313" key="5">
    <source>
        <dbReference type="EMBL" id="RVW10731.1"/>
    </source>
</evidence>
<feature type="domain" description="Carboxylesterase type B" evidence="4">
    <location>
        <begin position="23"/>
        <end position="483"/>
    </location>
</feature>
<evidence type="ECO:0000256" key="3">
    <source>
        <dbReference type="RuleBase" id="RU361235"/>
    </source>
</evidence>
<dbReference type="Pfam" id="PF00135">
    <property type="entry name" value="COesterase"/>
    <property type="match status" value="1"/>
</dbReference>
<dbReference type="Proteomes" id="UP000286208">
    <property type="component" value="Unassembled WGS sequence"/>
</dbReference>
<dbReference type="InterPro" id="IPR050309">
    <property type="entry name" value="Type-B_Carboxylest/Lipase"/>
</dbReference>
<dbReference type="PANTHER" id="PTHR11559">
    <property type="entry name" value="CARBOXYLESTERASE"/>
    <property type="match status" value="1"/>
</dbReference>
<dbReference type="InterPro" id="IPR002018">
    <property type="entry name" value="CarbesteraseB"/>
</dbReference>
<comment type="similarity">
    <text evidence="1 3">Belongs to the type-B carboxylesterase/lipase family.</text>
</comment>
<protein>
    <recommendedName>
        <fullName evidence="3">Carboxylic ester hydrolase</fullName>
        <ecNumber evidence="3">3.1.1.-</ecNumber>
    </recommendedName>
</protein>
<dbReference type="GO" id="GO:0016787">
    <property type="term" value="F:hydrolase activity"/>
    <property type="evidence" value="ECO:0007669"/>
    <property type="project" value="UniProtKB-KW"/>
</dbReference>
<evidence type="ECO:0000256" key="2">
    <source>
        <dbReference type="ARBA" id="ARBA00022801"/>
    </source>
</evidence>
<dbReference type="Gene3D" id="3.40.50.1820">
    <property type="entry name" value="alpha/beta hydrolase"/>
    <property type="match status" value="1"/>
</dbReference>
<dbReference type="EC" id="3.1.1.-" evidence="3"/>
<gene>
    <name evidence="5" type="ORF">EGT67_06195</name>
</gene>
<dbReference type="InterPro" id="IPR029058">
    <property type="entry name" value="AB_hydrolase_fold"/>
</dbReference>
<evidence type="ECO:0000259" key="4">
    <source>
        <dbReference type="Pfam" id="PF00135"/>
    </source>
</evidence>
<dbReference type="PROSITE" id="PS00122">
    <property type="entry name" value="CARBOXYLESTERASE_B_1"/>
    <property type="match status" value="1"/>
</dbReference>
<organism evidence="5 6">
    <name type="scientific">Prescottella agglutinans</name>
    <dbReference type="NCBI Taxonomy" id="1644129"/>
    <lineage>
        <taxon>Bacteria</taxon>
        <taxon>Bacillati</taxon>
        <taxon>Actinomycetota</taxon>
        <taxon>Actinomycetes</taxon>
        <taxon>Mycobacteriales</taxon>
        <taxon>Nocardiaceae</taxon>
        <taxon>Prescottella</taxon>
    </lineage>
</organism>
<dbReference type="SUPFAM" id="SSF53474">
    <property type="entry name" value="alpha/beta-Hydrolases"/>
    <property type="match status" value="1"/>
</dbReference>
<evidence type="ECO:0000256" key="1">
    <source>
        <dbReference type="ARBA" id="ARBA00005964"/>
    </source>
</evidence>
<sequence>MGRVPRLRRRGRSRAPTLTAADVEVAVAEGTLRGRRLPDLLSWRGIPFAAPPVGPLRLRAPEPAPAWVGVRDATEFGPPAPQQRRRGDENCLTLNVLRPAEPGAARPVMVYIHGGAHTAGTSADPLYSGASLVRRGDVVFVSLNYRLGALGYLDFREFSTPGHPFDVNLGLRDQLAALRWVQRNIAAFGGDPDNVTLFGESAGADAVMTLMCVPEAQGLFARVIAQSPPPATSNGPELAARWAREFLDVAGVSRSDAAAFLATATPDVLVETAATLSIRGADEVPGTRPFAPVAGDGFLPEHPLNAFEAGTEHRVPLVIGTNAQEGRIFSRLLDILPTNEARIEKMFEGTDPAIKARAIGAYPGYPGRRAASDLGGDVVFWEPSLRCAHAHTRHSDTYMYRYDFAPRLLRLAGLGATHATELWPVFGSRGLAARTATAFGGRRGIRAVTDTLQGHWLAFAREGRPLAPWPRYSFERRDTLIIDEICRVECDPLGSRREAWRGYRHRH</sequence>
<dbReference type="EMBL" id="RKLP01000002">
    <property type="protein sequence ID" value="RVW10731.1"/>
    <property type="molecule type" value="Genomic_DNA"/>
</dbReference>
<dbReference type="InterPro" id="IPR019826">
    <property type="entry name" value="Carboxylesterase_B_AS"/>
</dbReference>
<comment type="caution">
    <text evidence="5">The sequence shown here is derived from an EMBL/GenBank/DDBJ whole genome shotgun (WGS) entry which is preliminary data.</text>
</comment>
<accession>A0A3S3AKV9</accession>
<evidence type="ECO:0000313" key="6">
    <source>
        <dbReference type="Proteomes" id="UP000286208"/>
    </source>
</evidence>
<dbReference type="AlphaFoldDB" id="A0A3S3AKV9"/>